<sequence>MSEIKRLATYVQKGGVGKTTSSAHFAVSAAQDHDLDVVLIDLAGTQNDLATHFGLEDEVEDLDAAISAVFGDKWDFIRENIDNVVDRMVFETGEGPDLIPADPGLSGANNNLANVPLDERFQALDDFVSKDLAPRYDLVVMDLPGNENNIVLNGLFAAQHTLAPLSPGQFELNQLKNLEEDLIEITETHDDVNPELTMVVPTTINRGEPEHLAFADEVEDTYPEIVGPRIQKTADIGREQGNGRTVFALEDDELLKTGVRARDAYRELTDDLLPQLEAR</sequence>
<dbReference type="RefSeq" id="WP_013876022.1">
    <property type="nucleotide sequence ID" value="NC_015659.1"/>
</dbReference>
<accession>F8DEP7</accession>
<dbReference type="OrthoDB" id="322322at2157"/>
<dbReference type="EMBL" id="CP002842">
    <property type="protein sequence ID" value="AEH39484.1"/>
    <property type="molecule type" value="Genomic_DNA"/>
</dbReference>
<keyword evidence="2" id="KW-0614">Plasmid</keyword>
<dbReference type="PANTHER" id="PTHR13696">
    <property type="entry name" value="P-LOOP CONTAINING NUCLEOSIDE TRIPHOSPHATE HYDROLASE"/>
    <property type="match status" value="1"/>
</dbReference>
<reference evidence="3" key="1">
    <citation type="journal article" date="2012" name="Stand. Genomic Sci.">
        <title>Complete genome sequence of Halopiger xanaduensis type strain (SH-6(T)).</title>
        <authorList>
            <person name="Anderson I."/>
            <person name="Tindall B.J."/>
            <person name="Rohde M."/>
            <person name="Lucas S."/>
            <person name="Han J."/>
            <person name="Lapidus A."/>
            <person name="Cheng J.F."/>
            <person name="Goodwin L."/>
            <person name="Pitluck S."/>
            <person name="Peters L."/>
            <person name="Pati A."/>
            <person name="Mikhailova N."/>
            <person name="Pagani I."/>
            <person name="Teshima H."/>
            <person name="Han C."/>
            <person name="Tapia R."/>
            <person name="Land M."/>
            <person name="Woyke T."/>
            <person name="Klenk H.P."/>
            <person name="Kyrpides N."/>
            <person name="Ivanova N."/>
        </authorList>
    </citation>
    <scope>NUCLEOTIDE SEQUENCE [LARGE SCALE GENOMIC DNA]</scope>
    <source>
        <strain evidence="3">DSM 18323 / JCM 14033 / SH-6</strain>
        <plasmid evidence="3">Plasmid pHALXA03</plasmid>
    </source>
</reference>
<evidence type="ECO:0000313" key="3">
    <source>
        <dbReference type="Proteomes" id="UP000006794"/>
    </source>
</evidence>
<keyword evidence="3" id="KW-1185">Reference proteome</keyword>
<feature type="domain" description="AAA" evidence="1">
    <location>
        <begin position="6"/>
        <end position="197"/>
    </location>
</feature>
<evidence type="ECO:0000313" key="2">
    <source>
        <dbReference type="EMBL" id="AEH39484.1"/>
    </source>
</evidence>
<organism evidence="2 3">
    <name type="scientific">Halopiger xanaduensis (strain DSM 18323 / JCM 14033 / SH-6)</name>
    <dbReference type="NCBI Taxonomy" id="797210"/>
    <lineage>
        <taxon>Archaea</taxon>
        <taxon>Methanobacteriati</taxon>
        <taxon>Methanobacteriota</taxon>
        <taxon>Stenosarchaea group</taxon>
        <taxon>Halobacteria</taxon>
        <taxon>Halobacteriales</taxon>
        <taxon>Natrialbaceae</taxon>
        <taxon>Halopiger</taxon>
    </lineage>
</organism>
<dbReference type="PANTHER" id="PTHR13696:SF99">
    <property type="entry name" value="COBYRINIC ACID AC-DIAMIDE SYNTHASE"/>
    <property type="match status" value="1"/>
</dbReference>
<dbReference type="SUPFAM" id="SSF52540">
    <property type="entry name" value="P-loop containing nucleoside triphosphate hydrolases"/>
    <property type="match status" value="1"/>
</dbReference>
<dbReference type="AlphaFoldDB" id="F8DEP7"/>
<gene>
    <name evidence="2" type="ordered locus">Halxa_0244</name>
</gene>
<dbReference type="KEGG" id="hxa:Halxa_0244"/>
<dbReference type="InterPro" id="IPR025669">
    <property type="entry name" value="AAA_dom"/>
</dbReference>
<name>F8DEP7_HALXS</name>
<dbReference type="InterPro" id="IPR050678">
    <property type="entry name" value="DNA_Partitioning_ATPase"/>
</dbReference>
<dbReference type="Gene3D" id="3.40.50.300">
    <property type="entry name" value="P-loop containing nucleotide triphosphate hydrolases"/>
    <property type="match status" value="1"/>
</dbReference>
<dbReference type="InterPro" id="IPR027417">
    <property type="entry name" value="P-loop_NTPase"/>
</dbReference>
<dbReference type="Pfam" id="PF13614">
    <property type="entry name" value="AAA_31"/>
    <property type="match status" value="1"/>
</dbReference>
<dbReference type="Proteomes" id="UP000006794">
    <property type="component" value="Plasmid pHALXA03"/>
</dbReference>
<dbReference type="GeneID" id="10795598"/>
<protein>
    <submittedName>
        <fullName evidence="2">ATPase involved in chromosome partitioning-like protein</fullName>
    </submittedName>
</protein>
<evidence type="ECO:0000259" key="1">
    <source>
        <dbReference type="Pfam" id="PF13614"/>
    </source>
</evidence>
<proteinExistence type="predicted"/>
<dbReference type="CDD" id="cd02042">
    <property type="entry name" value="ParAB_family"/>
    <property type="match status" value="1"/>
</dbReference>
<geneLocation type="plasmid" evidence="2 3">
    <name>pHALXA03</name>
</geneLocation>
<dbReference type="HOGENOM" id="CLU_037612_1_4_2"/>